<keyword evidence="1" id="KW-0472">Membrane</keyword>
<keyword evidence="3" id="KW-1185">Reference proteome</keyword>
<reference evidence="2 3" key="1">
    <citation type="submission" date="2019-07" db="EMBL/GenBank/DDBJ databases">
        <authorList>
            <person name="Jastrzebski P J."/>
            <person name="Paukszto L."/>
            <person name="Jastrzebski P J."/>
        </authorList>
    </citation>
    <scope>NUCLEOTIDE SEQUENCE [LARGE SCALE GENOMIC DNA]</scope>
    <source>
        <strain evidence="2 3">WMS-il1</strain>
    </source>
</reference>
<protein>
    <submittedName>
        <fullName evidence="2">Uncharacterized protein</fullName>
    </submittedName>
</protein>
<feature type="transmembrane region" description="Helical" evidence="1">
    <location>
        <begin position="23"/>
        <end position="42"/>
    </location>
</feature>
<dbReference type="Proteomes" id="UP000321570">
    <property type="component" value="Unassembled WGS sequence"/>
</dbReference>
<dbReference type="EMBL" id="CABIJS010000632">
    <property type="protein sequence ID" value="VUZ54297.1"/>
    <property type="molecule type" value="Genomic_DNA"/>
</dbReference>
<evidence type="ECO:0000313" key="2">
    <source>
        <dbReference type="EMBL" id="VUZ54297.1"/>
    </source>
</evidence>
<organism evidence="2 3">
    <name type="scientific">Hymenolepis diminuta</name>
    <name type="common">Rat tapeworm</name>
    <dbReference type="NCBI Taxonomy" id="6216"/>
    <lineage>
        <taxon>Eukaryota</taxon>
        <taxon>Metazoa</taxon>
        <taxon>Spiralia</taxon>
        <taxon>Lophotrochozoa</taxon>
        <taxon>Platyhelminthes</taxon>
        <taxon>Cestoda</taxon>
        <taxon>Eucestoda</taxon>
        <taxon>Cyclophyllidea</taxon>
        <taxon>Hymenolepididae</taxon>
        <taxon>Hymenolepis</taxon>
    </lineage>
</organism>
<accession>A0A564Z441</accession>
<name>A0A564Z441_HYMDI</name>
<evidence type="ECO:0000256" key="1">
    <source>
        <dbReference type="SAM" id="Phobius"/>
    </source>
</evidence>
<sequence>MHLAMLILIVTSPVAYIRSSLTALTQCFLVSVRIAVLALMFIERTVFIEVKIATKLAVRLVFFGYVCCL</sequence>
<keyword evidence="1" id="KW-0812">Transmembrane</keyword>
<gene>
    <name evidence="2" type="ORF">WMSIL1_LOCUS12405</name>
</gene>
<proteinExistence type="predicted"/>
<keyword evidence="1" id="KW-1133">Transmembrane helix</keyword>
<evidence type="ECO:0000313" key="3">
    <source>
        <dbReference type="Proteomes" id="UP000321570"/>
    </source>
</evidence>
<dbReference type="AlphaFoldDB" id="A0A564Z441"/>